<gene>
    <name evidence="1" type="ORF">FWK35_00018531</name>
</gene>
<dbReference type="AlphaFoldDB" id="A0A6G0YJT5"/>
<proteinExistence type="predicted"/>
<comment type="caution">
    <text evidence="1">The sequence shown here is derived from an EMBL/GenBank/DDBJ whole genome shotgun (WGS) entry which is preliminary data.</text>
</comment>
<dbReference type="Proteomes" id="UP000478052">
    <property type="component" value="Unassembled WGS sequence"/>
</dbReference>
<sequence length="412" mass="47324">MNKERRVGRRSVVQNLVKLTPEYDNEEKVSVGPKKALFDDDTFVMKRTLKPLHEINNFQFSSSKSKSHDKLYTENTVDIPKSTYMDMFNNHNKIPLSPPSRIKLLESSMGKSRQKPYEPVMQSKELFNTLIDSPCTKYEKVQFNNALSSASKYLLNRHLESVQKNADIFNVSIPDENLTPVNENNFNKFVTPSLIDLSNTLKPDICQSLSQTQISNVPVLDDTIKNKEIDNTSKTQISNKPLSVEEIEELKNKEIDDIHQTQKLNLSLLVEDIEVLKKKEIDDIRQTKLQCCNLMKTRFKEIELEIEKHFGIIENKVNENYDKLLKKVQDGNNDSVESQISNSTAETVKEKNYTRMTGAYGIFNNLNKDCSFLKTPKTKGKTREEMLNKGILTPSTMSFVLQEQLMHLNSSS</sequence>
<accession>A0A6G0YJT5</accession>
<evidence type="ECO:0000313" key="2">
    <source>
        <dbReference type="Proteomes" id="UP000478052"/>
    </source>
</evidence>
<evidence type="ECO:0000313" key="1">
    <source>
        <dbReference type="EMBL" id="KAF0757106.1"/>
    </source>
</evidence>
<name>A0A6G0YJT5_APHCR</name>
<keyword evidence="2" id="KW-1185">Reference proteome</keyword>
<reference evidence="1 2" key="1">
    <citation type="submission" date="2019-08" db="EMBL/GenBank/DDBJ databases">
        <title>Whole genome of Aphis craccivora.</title>
        <authorList>
            <person name="Voronova N.V."/>
            <person name="Shulinski R.S."/>
            <person name="Bandarenka Y.V."/>
            <person name="Zhorov D.G."/>
            <person name="Warner D."/>
        </authorList>
    </citation>
    <scope>NUCLEOTIDE SEQUENCE [LARGE SCALE GENOMIC DNA]</scope>
    <source>
        <strain evidence="1">180601</strain>
        <tissue evidence="1">Whole Body</tissue>
    </source>
</reference>
<protein>
    <submittedName>
        <fullName evidence="1">Uncharacterized protein</fullName>
    </submittedName>
</protein>
<dbReference type="OrthoDB" id="6619920at2759"/>
<dbReference type="EMBL" id="VUJU01003675">
    <property type="protein sequence ID" value="KAF0757106.1"/>
    <property type="molecule type" value="Genomic_DNA"/>
</dbReference>
<organism evidence="1 2">
    <name type="scientific">Aphis craccivora</name>
    <name type="common">Cowpea aphid</name>
    <dbReference type="NCBI Taxonomy" id="307492"/>
    <lineage>
        <taxon>Eukaryota</taxon>
        <taxon>Metazoa</taxon>
        <taxon>Ecdysozoa</taxon>
        <taxon>Arthropoda</taxon>
        <taxon>Hexapoda</taxon>
        <taxon>Insecta</taxon>
        <taxon>Pterygota</taxon>
        <taxon>Neoptera</taxon>
        <taxon>Paraneoptera</taxon>
        <taxon>Hemiptera</taxon>
        <taxon>Sternorrhyncha</taxon>
        <taxon>Aphidomorpha</taxon>
        <taxon>Aphidoidea</taxon>
        <taxon>Aphididae</taxon>
        <taxon>Aphidini</taxon>
        <taxon>Aphis</taxon>
        <taxon>Aphis</taxon>
    </lineage>
</organism>